<accession>A0A1H8GBL7</accession>
<sequence length="119" mass="12459">MGATSSTTQRTTMQWTALNLGIVVLGLVLVWLFRFKSTVCAVSSFAPCPGPEARLLPAVVSSVVLVLLLCGAVVAANVVPSDRRVAVMSWVALLLAVAGFVGSLVVLFSAGFVVWPVWA</sequence>
<evidence type="ECO:0000313" key="1">
    <source>
        <dbReference type="EMBL" id="TFB93926.1"/>
    </source>
</evidence>
<dbReference type="STRING" id="1424661.SAMN05216281_107119"/>
<reference evidence="1 2" key="1">
    <citation type="submission" date="2019-03" db="EMBL/GenBank/DDBJ databases">
        <title>Genomics of glacier-inhabiting Cryobacterium strains.</title>
        <authorList>
            <person name="Liu Q."/>
            <person name="Xin Y.-H."/>
        </authorList>
    </citation>
    <scope>NUCLEOTIDE SEQUENCE [LARGE SCALE GENOMIC DNA]</scope>
    <source>
        <strain evidence="1 2">Hh15</strain>
    </source>
</reference>
<dbReference type="EMBL" id="SOFF01000010">
    <property type="protein sequence ID" value="TFB93926.1"/>
    <property type="molecule type" value="Genomic_DNA"/>
</dbReference>
<organism evidence="1 2">
    <name type="scientific">Cryobacterium luteum</name>
    <dbReference type="NCBI Taxonomy" id="1424661"/>
    <lineage>
        <taxon>Bacteria</taxon>
        <taxon>Bacillati</taxon>
        <taxon>Actinomycetota</taxon>
        <taxon>Actinomycetes</taxon>
        <taxon>Micrococcales</taxon>
        <taxon>Microbacteriaceae</taxon>
        <taxon>Cryobacterium</taxon>
    </lineage>
</organism>
<name>A0A1H8GBL7_9MICO</name>
<protein>
    <submittedName>
        <fullName evidence="1">Uncharacterized protein</fullName>
    </submittedName>
</protein>
<dbReference type="RefSeq" id="WP_134450313.1">
    <property type="nucleotide sequence ID" value="NZ_FOCN01000007.1"/>
</dbReference>
<dbReference type="Proteomes" id="UP000297654">
    <property type="component" value="Unassembled WGS sequence"/>
</dbReference>
<keyword evidence="2" id="KW-1185">Reference proteome</keyword>
<dbReference type="AlphaFoldDB" id="A0A1H8GBL7"/>
<gene>
    <name evidence="1" type="ORF">E3O10_02730</name>
</gene>
<proteinExistence type="predicted"/>
<dbReference type="OrthoDB" id="5120212at2"/>
<comment type="caution">
    <text evidence="1">The sequence shown here is derived from an EMBL/GenBank/DDBJ whole genome shotgun (WGS) entry which is preliminary data.</text>
</comment>
<evidence type="ECO:0000313" key="2">
    <source>
        <dbReference type="Proteomes" id="UP000297654"/>
    </source>
</evidence>